<organism evidence="3">
    <name type="scientific">Caenorhabditis remanei</name>
    <name type="common">Caenorhabditis vulgaris</name>
    <dbReference type="NCBI Taxonomy" id="31234"/>
    <lineage>
        <taxon>Eukaryota</taxon>
        <taxon>Metazoa</taxon>
        <taxon>Ecdysozoa</taxon>
        <taxon>Nematoda</taxon>
        <taxon>Chromadorea</taxon>
        <taxon>Rhabditida</taxon>
        <taxon>Rhabditina</taxon>
        <taxon>Rhabditomorpha</taxon>
        <taxon>Rhabditoidea</taxon>
        <taxon>Rhabditidae</taxon>
        <taxon>Peloderinae</taxon>
        <taxon>Caenorhabditis</taxon>
    </lineage>
</organism>
<evidence type="ECO:0000313" key="3">
    <source>
        <dbReference type="Proteomes" id="UP000008281"/>
    </source>
</evidence>
<feature type="compositionally biased region" description="Basic and acidic residues" evidence="1">
    <location>
        <begin position="58"/>
        <end position="68"/>
    </location>
</feature>
<feature type="compositionally biased region" description="Polar residues" evidence="1">
    <location>
        <begin position="39"/>
        <end position="54"/>
    </location>
</feature>
<feature type="region of interest" description="Disordered" evidence="1">
    <location>
        <begin position="34"/>
        <end position="81"/>
    </location>
</feature>
<dbReference type="Proteomes" id="UP000008281">
    <property type="component" value="Unassembled WGS sequence"/>
</dbReference>
<dbReference type="InParanoid" id="E3N0E0"/>
<sequence>MNQHAYCVDSQGGAINFTVNNICNVIVAPGATRSREYGQNDNGDAPNRTTNASNVPEGHPDDENELPHRTNLSNPPDIIGMPAPIALSYLDGG</sequence>
<gene>
    <name evidence="2" type="ORF">CRE_11296</name>
</gene>
<protein>
    <submittedName>
        <fullName evidence="2">Uncharacterized protein</fullName>
    </submittedName>
</protein>
<dbReference type="HOGENOM" id="CLU_2401737_0_0_1"/>
<dbReference type="AlphaFoldDB" id="E3N0E0"/>
<evidence type="ECO:0000256" key="1">
    <source>
        <dbReference type="SAM" id="MobiDB-lite"/>
    </source>
</evidence>
<proteinExistence type="predicted"/>
<name>E3N0E0_CAERE</name>
<accession>E3N0E0</accession>
<dbReference type="EMBL" id="DS268505">
    <property type="protein sequence ID" value="EFP13431.1"/>
    <property type="molecule type" value="Genomic_DNA"/>
</dbReference>
<keyword evidence="3" id="KW-1185">Reference proteome</keyword>
<reference evidence="2" key="1">
    <citation type="submission" date="2007-07" db="EMBL/GenBank/DDBJ databases">
        <title>PCAP assembly of the Caenorhabditis remanei genome.</title>
        <authorList>
            <consortium name="The Caenorhabditis remanei Sequencing Consortium"/>
            <person name="Wilson R.K."/>
        </authorList>
    </citation>
    <scope>NUCLEOTIDE SEQUENCE [LARGE SCALE GENOMIC DNA]</scope>
    <source>
        <strain evidence="2">PB4641</strain>
    </source>
</reference>
<evidence type="ECO:0000313" key="2">
    <source>
        <dbReference type="EMBL" id="EFP13431.1"/>
    </source>
</evidence>